<protein>
    <submittedName>
        <fullName evidence="1">Uncharacterized protein</fullName>
    </submittedName>
</protein>
<accession>A0A0V1AB80</accession>
<proteinExistence type="predicted"/>
<gene>
    <name evidence="1" type="ORF">T12_574</name>
</gene>
<name>A0A0V1AB80_9BILA</name>
<dbReference type="EMBL" id="JYDQ01000013">
    <property type="protein sequence ID" value="KRY21924.1"/>
    <property type="molecule type" value="Genomic_DNA"/>
</dbReference>
<dbReference type="Proteomes" id="UP000054783">
    <property type="component" value="Unassembled WGS sequence"/>
</dbReference>
<evidence type="ECO:0000313" key="1">
    <source>
        <dbReference type="EMBL" id="KRY21924.1"/>
    </source>
</evidence>
<keyword evidence="2" id="KW-1185">Reference proteome</keyword>
<sequence>MQHMETLYNLNCKVAVKPQSGFTAYGRRSQFKTDQSPANDKRINFVKFCIVIFHGETAVKRLLCKHFDAERKFLTRHTFHLPPLL</sequence>
<organism evidence="1 2">
    <name type="scientific">Trichinella patagoniensis</name>
    <dbReference type="NCBI Taxonomy" id="990121"/>
    <lineage>
        <taxon>Eukaryota</taxon>
        <taxon>Metazoa</taxon>
        <taxon>Ecdysozoa</taxon>
        <taxon>Nematoda</taxon>
        <taxon>Enoplea</taxon>
        <taxon>Dorylaimia</taxon>
        <taxon>Trichinellida</taxon>
        <taxon>Trichinellidae</taxon>
        <taxon>Trichinella</taxon>
    </lineage>
</organism>
<comment type="caution">
    <text evidence="1">The sequence shown here is derived from an EMBL/GenBank/DDBJ whole genome shotgun (WGS) entry which is preliminary data.</text>
</comment>
<reference evidence="1 2" key="1">
    <citation type="submission" date="2015-01" db="EMBL/GenBank/DDBJ databases">
        <title>Evolution of Trichinella species and genotypes.</title>
        <authorList>
            <person name="Korhonen P.K."/>
            <person name="Edoardo P."/>
            <person name="Giuseppe L.R."/>
            <person name="Gasser R.B."/>
        </authorList>
    </citation>
    <scope>NUCLEOTIDE SEQUENCE [LARGE SCALE GENOMIC DNA]</scope>
    <source>
        <strain evidence="1">ISS2496</strain>
    </source>
</reference>
<dbReference type="AlphaFoldDB" id="A0A0V1AB80"/>
<evidence type="ECO:0000313" key="2">
    <source>
        <dbReference type="Proteomes" id="UP000054783"/>
    </source>
</evidence>